<name>A0A1D5RMP9_HUMAN</name>
<protein>
    <submittedName>
        <fullName evidence="1">Maestro heat like repeat family member 2A</fullName>
    </submittedName>
</protein>
<feature type="non-terminal residue" evidence="1">
    <location>
        <position position="9"/>
    </location>
</feature>
<evidence type="ECO:0000313" key="1">
    <source>
        <dbReference type="Ensembl" id="ENSP00000409355.1"/>
    </source>
</evidence>
<dbReference type="EMBL" id="AC005538">
    <property type="status" value="NOT_ANNOTATED_CDS"/>
    <property type="molecule type" value="Genomic_DNA"/>
</dbReference>
<reference evidence="1 2" key="2">
    <citation type="journal article" date="2004" name="Nature">
        <title>Finishing the euchromatic sequence of the human genome.</title>
        <authorList>
            <consortium name="International Human Genome Sequencing Consortium"/>
        </authorList>
    </citation>
    <scope>NUCLEOTIDE SEQUENCE [LARGE SCALE GENOMIC DNA]</scope>
</reference>
<reference evidence="1 2" key="1">
    <citation type="journal article" date="2001" name="Nature">
        <title>Initial sequencing and analysis of the human genome.</title>
        <authorList>
            <consortium name="International Human Genome Sequencing Consortium"/>
            <person name="Lander E.S."/>
            <person name="Linton L.M."/>
            <person name="Birren B."/>
            <person name="Nusbaum C."/>
            <person name="Zody M.C."/>
            <person name="Baldwin J."/>
            <person name="Devon K."/>
            <person name="Dewar K."/>
            <person name="Doyle M."/>
            <person name="FitzHugh W."/>
            <person name="Funke R."/>
            <person name="Gage D."/>
            <person name="Harris K."/>
            <person name="Heaford A."/>
            <person name="Howland J."/>
            <person name="Kann L."/>
            <person name="Lehoczky J."/>
            <person name="LeVine R."/>
            <person name="McEwan P."/>
            <person name="McKernan K."/>
            <person name="Meldrim J."/>
            <person name="Mesirov J.P."/>
            <person name="Miranda C."/>
            <person name="Morris W."/>
            <person name="Naylor J."/>
            <person name="Raymond C."/>
            <person name="Rosetti M."/>
            <person name="Santos R."/>
            <person name="Sheridan A."/>
            <person name="Sougnez C."/>
            <person name="Stange-Thomann N."/>
            <person name="Stojanovic N."/>
            <person name="Subramanian A."/>
            <person name="Wyman D."/>
            <person name="Rogers J."/>
            <person name="Sulston J."/>
            <person name="Ainscough R."/>
            <person name="Beck S."/>
            <person name="Bentley D."/>
            <person name="Burton J."/>
            <person name="Clee C."/>
            <person name="Carter N."/>
            <person name="Coulson A."/>
            <person name="Deadman R."/>
            <person name="Deloukas P."/>
            <person name="Dunham A."/>
            <person name="Dunham I."/>
            <person name="Durbin R."/>
            <person name="French L."/>
            <person name="Grafham D."/>
            <person name="Gregory S."/>
            <person name="Hubbard T."/>
            <person name="Humphray S."/>
            <person name="Hunt A."/>
            <person name="Jones M."/>
            <person name="Lloyd C."/>
            <person name="McMurray A."/>
            <person name="Matthews L."/>
            <person name="Mercer S."/>
            <person name="Milne S."/>
            <person name="Mullikin J.C."/>
            <person name="Mungall A."/>
            <person name="Plumb R."/>
            <person name="Ross M."/>
            <person name="Shownkeen R."/>
            <person name="Sims S."/>
            <person name="Waterston R.H."/>
            <person name="Wilson R.K."/>
            <person name="Hillier L.W."/>
            <person name="McPherson J.D."/>
            <person name="Marra M.A."/>
            <person name="Mardis E.R."/>
            <person name="Fulton L.A."/>
            <person name="Chinwalla A.T."/>
            <person name="Pepin K.H."/>
            <person name="Gish W.R."/>
            <person name="Chissoe S.L."/>
            <person name="Wendl M.C."/>
            <person name="Delehaunty K.D."/>
            <person name="Miner T.L."/>
            <person name="Delehaunty A."/>
            <person name="Kramer J.B."/>
            <person name="Cook L.L."/>
            <person name="Fulton R.S."/>
            <person name="Johnson D.L."/>
            <person name="Minx P.J."/>
            <person name="Clifton S.W."/>
            <person name="Hawkins T."/>
            <person name="Branscomb E."/>
            <person name="Predki P."/>
            <person name="Richardson P."/>
            <person name="Wenning S."/>
            <person name="Slezak T."/>
            <person name="Doggett N."/>
            <person name="Cheng J.F."/>
            <person name="Olsen A."/>
            <person name="Lucas S."/>
            <person name="Elkin C."/>
            <person name="Uberbacher E."/>
            <person name="Frazier M."/>
            <person name="Gibbs R.A."/>
            <person name="Muzny D.M."/>
            <person name="Scherer S.E."/>
            <person name="Bouck J.B."/>
            <person name="Sodergren E.J."/>
            <person name="Worley K.C."/>
            <person name="Rives C.M."/>
            <person name="Gorrell J.H."/>
            <person name="Metzker M.L."/>
            <person name="Naylor S.L."/>
            <person name="Kucherlapati R.S."/>
            <person name="Nelson D.L."/>
            <person name="Weinstock G.M."/>
            <person name="Sakaki Y."/>
            <person name="Fujiyama A."/>
            <person name="Hattori M."/>
            <person name="Yada T."/>
            <person name="Toyoda A."/>
            <person name="Itoh T."/>
            <person name="Kawagoe C."/>
            <person name="Watanabe H."/>
            <person name="Totoki Y."/>
            <person name="Taylor T."/>
            <person name="Weissenbach J."/>
            <person name="Heilig R."/>
            <person name="Saurin W."/>
            <person name="Artiguenave F."/>
            <person name="Brottier P."/>
            <person name="Bruls T."/>
            <person name="Pelletier E."/>
            <person name="Robert C."/>
            <person name="Wincker P."/>
            <person name="Smith D.R."/>
            <person name="Doucette-Stamm L."/>
            <person name="Rubenfield M."/>
            <person name="Weinstock K."/>
            <person name="Lee H.M."/>
            <person name="Dubois J."/>
            <person name="Rosenthal A."/>
            <person name="Platzer M."/>
            <person name="Nyakatura G."/>
            <person name="Taudien S."/>
            <person name="Rump A."/>
            <person name="Yang H."/>
            <person name="Yu J."/>
            <person name="Wang J."/>
            <person name="Huang G."/>
            <person name="Gu J."/>
            <person name="Hood L."/>
            <person name="Rowen L."/>
            <person name="Madan A."/>
            <person name="Qin S."/>
            <person name="Davis R.W."/>
            <person name="Federspiel N.A."/>
            <person name="Abola A.P."/>
            <person name="Proctor M.J."/>
            <person name="Myers R.M."/>
            <person name="Schmutz J."/>
            <person name="Dickson M."/>
            <person name="Grimwood J."/>
            <person name="Cox D.R."/>
            <person name="Olson M.V."/>
            <person name="Kaul R."/>
            <person name="Raymond C."/>
            <person name="Shimizu N."/>
            <person name="Kawasaki K."/>
            <person name="Minoshima S."/>
            <person name="Evans G.A."/>
            <person name="Athanasiou M."/>
            <person name="Schultz R."/>
            <person name="Roe B.A."/>
            <person name="Chen F."/>
            <person name="Pan H."/>
            <person name="Ramser J."/>
            <person name="Lehrach H."/>
            <person name="Reinhardt R."/>
            <person name="McCombie W.R."/>
            <person name="de la Bastide M."/>
            <person name="Dedhia N."/>
            <person name="Blocker H."/>
            <person name="Hornischer K."/>
            <person name="Nordsiek G."/>
            <person name="Agarwala R."/>
            <person name="Aravind L."/>
            <person name="Bailey J.A."/>
            <person name="Bateman A."/>
            <person name="Batzoglou S."/>
            <person name="Birney E."/>
            <person name="Bork P."/>
            <person name="Brown D.G."/>
            <person name="Burge C.B."/>
            <person name="Cerutti L."/>
            <person name="Chen H.C."/>
            <person name="Church D."/>
            <person name="Clamp M."/>
            <person name="Copley R.R."/>
            <person name="Doerks T."/>
            <person name="Eddy S.R."/>
            <person name="Eichler E.E."/>
            <person name="Furey T.S."/>
            <person name="Galagan J."/>
            <person name="Gilbert J.G."/>
            <person name="Harmon C."/>
            <person name="Hayashizaki Y."/>
            <person name="Haussler D."/>
            <person name="Hermjakob H."/>
            <person name="Hokamp K."/>
            <person name="Jang W."/>
            <person name="Johnson L.S."/>
            <person name="Jones T.A."/>
            <person name="Kasif S."/>
            <person name="Kaspryzk A."/>
            <person name="Kennedy S."/>
            <person name="Kent W.J."/>
            <person name="Kitts P."/>
            <person name="Koonin E.V."/>
            <person name="Korf I."/>
            <person name="Kulp D."/>
            <person name="Lancet D."/>
            <person name="Lowe T.M."/>
            <person name="McLysaght A."/>
            <person name="Mikkelsen T."/>
            <person name="Moran J.V."/>
            <person name="Mulder N."/>
            <person name="Pollara V.J."/>
            <person name="Ponting C.P."/>
            <person name="Schuler G."/>
            <person name="Schultz J."/>
            <person name="Slater G."/>
            <person name="Smit A.F."/>
            <person name="Stupka E."/>
            <person name="Szustakowski J."/>
            <person name="Thierry-Mieg D."/>
            <person name="Thierry-Mieg J."/>
            <person name="Wagner L."/>
            <person name="Wallis J."/>
            <person name="Wheeler R."/>
            <person name="Williams A."/>
            <person name="Wolf Y.I."/>
            <person name="Wolfe K.H."/>
            <person name="Yang S.P."/>
            <person name="Yeh R.F."/>
            <person name="Collins F."/>
            <person name="Guyer M.S."/>
            <person name="Peterson J."/>
            <person name="Felsenfeld A."/>
            <person name="Wetterstrand K.A."/>
            <person name="Patrinos A."/>
            <person name="Morgan M.J."/>
            <person name="de Jong P."/>
            <person name="Catanese J.J."/>
            <person name="Osoegawa K."/>
            <person name="Shizuya H."/>
            <person name="Choi S."/>
            <person name="Chen Y.J."/>
        </authorList>
    </citation>
    <scope>NUCLEOTIDE SEQUENCE [LARGE SCALE GENOMIC DNA]</scope>
</reference>
<dbReference type="Antibodypedia" id="63003">
    <property type="antibodies" value="4 antibodies from 4 providers"/>
</dbReference>
<keyword evidence="2" id="KW-1185">Reference proteome</keyword>
<dbReference type="Proteomes" id="UP000005640">
    <property type="component" value="Chromosome 2"/>
</dbReference>
<reference evidence="1" key="4">
    <citation type="submission" date="2025-08" db="UniProtKB">
        <authorList>
            <consortium name="Ensembl"/>
        </authorList>
    </citation>
    <scope>IDENTIFICATION</scope>
</reference>
<dbReference type="OrthoDB" id="1884734at2759"/>
<dbReference type="Bgee" id="ENSG00000185038">
    <property type="expression patterns" value="Expressed in male germ line stem cell (sensu Vertebrata) in testis and 61 other cell types or tissues"/>
</dbReference>
<dbReference type="Ensembl" id="ENST00000454283.1">
    <property type="protein sequence ID" value="ENSP00000409355.1"/>
    <property type="gene ID" value="ENSG00000185038.15"/>
</dbReference>
<gene>
    <name evidence="1" type="primary">MROH2A</name>
</gene>
<reference evidence="1" key="5">
    <citation type="submission" date="2025-09" db="UniProtKB">
        <authorList>
            <consortium name="Ensembl"/>
        </authorList>
    </citation>
    <scope>IDENTIFICATION</scope>
</reference>
<evidence type="ECO:0000313" key="2">
    <source>
        <dbReference type="Proteomes" id="UP000005640"/>
    </source>
</evidence>
<dbReference type="HGNC" id="HGNC:27936">
    <property type="gene designation" value="MROH2A"/>
</dbReference>
<dbReference type="EMBL" id="AC006985">
    <property type="status" value="NOT_ANNOTATED_CDS"/>
    <property type="molecule type" value="Genomic_DNA"/>
</dbReference>
<dbReference type="VEuPathDB" id="HostDB:ENSG00000185038"/>
<dbReference type="ExpressionAtlas" id="A0A1D5RMP9">
    <property type="expression patterns" value="baseline and differential"/>
</dbReference>
<reference evidence="1 2" key="3">
    <citation type="journal article" date="2005" name="Nature">
        <title>Generation and annotation of the DNA sequences of human chromosomes 2 and 4.</title>
        <authorList>
            <person name="Hillier L.W."/>
            <person name="Graves T.A."/>
            <person name="Fulton R.S."/>
            <person name="Fulton L.A."/>
            <person name="Pepin K.H."/>
            <person name="Minx P."/>
            <person name="Wagner-McPherson C."/>
            <person name="Layman D."/>
            <person name="Wylie K."/>
            <person name="Sekhon M."/>
            <person name="Becker M.C."/>
            <person name="Fewell G.A."/>
            <person name="Delehaunty K.D."/>
            <person name="Miner T.L."/>
            <person name="Nash W.E."/>
            <person name="Kremitzki C."/>
            <person name="Oddy L."/>
            <person name="Du H."/>
            <person name="Sun H."/>
            <person name="Bradshaw-Cordum H."/>
            <person name="Ali J."/>
            <person name="Carter J."/>
            <person name="Cordes M."/>
            <person name="Harris A."/>
            <person name="Isak A."/>
            <person name="van Brunt A."/>
            <person name="Nguyen C."/>
            <person name="Du F."/>
            <person name="Courtney L."/>
            <person name="Kalicki J."/>
            <person name="Ozersky P."/>
            <person name="Abbott S."/>
            <person name="Armstrong J."/>
            <person name="Belter E.A."/>
            <person name="Caruso L."/>
            <person name="Cedroni M."/>
            <person name="Cotton M."/>
            <person name="Davidson T."/>
            <person name="Desai A."/>
            <person name="Elliott G."/>
            <person name="Erb T."/>
            <person name="Fronick C."/>
            <person name="Gaige T."/>
            <person name="Haakenson W."/>
            <person name="Haglund K."/>
            <person name="Holmes A."/>
            <person name="Harkins R."/>
            <person name="Kim K."/>
            <person name="Kruchowski S.S."/>
            <person name="Strong C.M."/>
            <person name="Grewal N."/>
            <person name="Goyea E."/>
            <person name="Hou S."/>
            <person name="Levy A."/>
            <person name="Martinka S."/>
            <person name="Mead K."/>
            <person name="McLellan M.D."/>
            <person name="Meyer R."/>
            <person name="Randall-Maher J."/>
            <person name="Tomlinson C."/>
            <person name="Dauphin-Kohlberg S."/>
            <person name="Kozlowicz-Reilly A."/>
            <person name="Shah N."/>
            <person name="Swearengen-Shahid S."/>
            <person name="Snider J."/>
            <person name="Strong J.T."/>
            <person name="Thompson J."/>
            <person name="Yoakum M."/>
            <person name="Leonard S."/>
            <person name="Pearman C."/>
            <person name="Trani L."/>
            <person name="Radionenko M."/>
            <person name="Waligorski J.E."/>
            <person name="Wang C."/>
            <person name="Rock S.M."/>
            <person name="Tin-Wollam A.M."/>
            <person name="Maupin R."/>
            <person name="Latreille P."/>
            <person name="Wendl M.C."/>
            <person name="Yang S.P."/>
            <person name="Pohl C."/>
            <person name="Wallis J.W."/>
            <person name="Spieth J."/>
            <person name="Bieri T.A."/>
            <person name="Berkowicz N."/>
            <person name="Nelson J.O."/>
            <person name="Osborne J."/>
            <person name="Ding L."/>
            <person name="Meyer R."/>
            <person name="Sabo A."/>
            <person name="Shotland Y."/>
            <person name="Sinha P."/>
            <person name="Wohldmann P.E."/>
            <person name="Cook L.L."/>
            <person name="Hickenbotham M.T."/>
            <person name="Eldred J."/>
            <person name="Williams D."/>
            <person name="Jones T.A."/>
            <person name="She X."/>
            <person name="Ciccarelli F.D."/>
            <person name="Izaurralde E."/>
            <person name="Taylor J."/>
            <person name="Schmutz J."/>
            <person name="Myers R.M."/>
            <person name="Cox D.R."/>
            <person name="Huang X."/>
            <person name="McPherson J.D."/>
            <person name="Mardis E.R."/>
            <person name="Clifton S.W."/>
            <person name="Warren W.C."/>
            <person name="Chinwalla A.T."/>
            <person name="Eddy S.R."/>
            <person name="Marra M.A."/>
            <person name="Ovcharenko I."/>
            <person name="Furey T.S."/>
            <person name="Miller W."/>
            <person name="Eichler E.E."/>
            <person name="Bork P."/>
            <person name="Suyama M."/>
            <person name="Torrents D."/>
            <person name="Waterston R.H."/>
            <person name="Wilson R.K."/>
        </authorList>
    </citation>
    <scope>NUCLEOTIDE SEQUENCE [LARGE SCALE GENOMIC DNA]</scope>
</reference>
<dbReference type="GeneTree" id="ENSGT00940000161309"/>
<dbReference type="OpenTargets" id="ENSG00000185038"/>
<proteinExistence type="predicted"/>
<sequence>MRKTLASVI</sequence>
<organism evidence="1 2">
    <name type="scientific">Homo sapiens</name>
    <name type="common">Human</name>
    <dbReference type="NCBI Taxonomy" id="9606"/>
    <lineage>
        <taxon>Eukaryota</taxon>
        <taxon>Metazoa</taxon>
        <taxon>Chordata</taxon>
        <taxon>Craniata</taxon>
        <taxon>Vertebrata</taxon>
        <taxon>Euteleostomi</taxon>
        <taxon>Mammalia</taxon>
        <taxon>Eutheria</taxon>
        <taxon>Euarchontoglires</taxon>
        <taxon>Primates</taxon>
        <taxon>Haplorrhini</taxon>
        <taxon>Catarrhini</taxon>
        <taxon>Hominidae</taxon>
        <taxon>Homo</taxon>
    </lineage>
</organism>
<accession>A0A1D5RMP9</accession>